<feature type="domain" description="Terminase large subunit-like endonuclease" evidence="2">
    <location>
        <begin position="253"/>
        <end position="541"/>
    </location>
</feature>
<proteinExistence type="predicted"/>
<dbReference type="PANTHER" id="PTHR41287:SF1">
    <property type="entry name" value="PROTEIN YMFN"/>
    <property type="match status" value="1"/>
</dbReference>
<evidence type="ECO:0000313" key="4">
    <source>
        <dbReference type="Proteomes" id="UP001601442"/>
    </source>
</evidence>
<evidence type="ECO:0000259" key="2">
    <source>
        <dbReference type="Pfam" id="PF20441"/>
    </source>
</evidence>
<dbReference type="Pfam" id="PF20441">
    <property type="entry name" value="TerL_nuclease"/>
    <property type="match status" value="1"/>
</dbReference>
<accession>A0ABW6P5W7</accession>
<organism evidence="3 4">
    <name type="scientific">Nocardia aobensis</name>
    <dbReference type="NCBI Taxonomy" id="257277"/>
    <lineage>
        <taxon>Bacteria</taxon>
        <taxon>Bacillati</taxon>
        <taxon>Actinomycetota</taxon>
        <taxon>Actinomycetes</taxon>
        <taxon>Mycobacteriales</taxon>
        <taxon>Nocardiaceae</taxon>
        <taxon>Nocardia</taxon>
    </lineage>
</organism>
<dbReference type="InterPro" id="IPR046461">
    <property type="entry name" value="TerL_ATPase"/>
</dbReference>
<gene>
    <name evidence="3" type="ORF">ACFYU5_19215</name>
</gene>
<dbReference type="Gene3D" id="3.40.50.300">
    <property type="entry name" value="P-loop containing nucleotide triphosphate hydrolases"/>
    <property type="match status" value="1"/>
</dbReference>
<dbReference type="Proteomes" id="UP001601442">
    <property type="component" value="Unassembled WGS sequence"/>
</dbReference>
<name>A0ABW6P5W7_9NOCA</name>
<evidence type="ECO:0000259" key="1">
    <source>
        <dbReference type="Pfam" id="PF03354"/>
    </source>
</evidence>
<dbReference type="RefSeq" id="WP_387396105.1">
    <property type="nucleotide sequence ID" value="NZ_JBIAMT010000003.1"/>
</dbReference>
<feature type="domain" description="Terminase large subunit-like ATPase" evidence="1">
    <location>
        <begin position="76"/>
        <end position="231"/>
    </location>
</feature>
<dbReference type="InterPro" id="IPR027417">
    <property type="entry name" value="P-loop_NTPase"/>
</dbReference>
<dbReference type="InterPro" id="IPR046462">
    <property type="entry name" value="TerL_nuclease"/>
</dbReference>
<dbReference type="Pfam" id="PF03354">
    <property type="entry name" value="TerL_ATPase"/>
    <property type="match status" value="1"/>
</dbReference>
<dbReference type="InterPro" id="IPR005021">
    <property type="entry name" value="Terminase_largesu-like"/>
</dbReference>
<reference evidence="3 4" key="1">
    <citation type="submission" date="2024-10" db="EMBL/GenBank/DDBJ databases">
        <title>The Natural Products Discovery Center: Release of the First 8490 Sequenced Strains for Exploring Actinobacteria Biosynthetic Diversity.</title>
        <authorList>
            <person name="Kalkreuter E."/>
            <person name="Kautsar S.A."/>
            <person name="Yang D."/>
            <person name="Bader C.D."/>
            <person name="Teijaro C.N."/>
            <person name="Fluegel L."/>
            <person name="Davis C.M."/>
            <person name="Simpson J.R."/>
            <person name="Lauterbach L."/>
            <person name="Steele A.D."/>
            <person name="Gui C."/>
            <person name="Meng S."/>
            <person name="Li G."/>
            <person name="Viehrig K."/>
            <person name="Ye F."/>
            <person name="Su P."/>
            <person name="Kiefer A.F."/>
            <person name="Nichols A."/>
            <person name="Cepeda A.J."/>
            <person name="Yan W."/>
            <person name="Fan B."/>
            <person name="Jiang Y."/>
            <person name="Adhikari A."/>
            <person name="Zheng C.-J."/>
            <person name="Schuster L."/>
            <person name="Cowan T.M."/>
            <person name="Smanski M.J."/>
            <person name="Chevrette M.G."/>
            <person name="De Carvalho L.P.S."/>
            <person name="Shen B."/>
        </authorList>
    </citation>
    <scope>NUCLEOTIDE SEQUENCE [LARGE SCALE GENOMIC DNA]</scope>
    <source>
        <strain evidence="3 4">NPDC004119</strain>
    </source>
</reference>
<sequence length="567" mass="63939">MPTHPVCGYTLDGVECRERGDHMCVPRADHCQKFIEELCLHTKGTFLRKKFILADWQRDEIVRPLFGTVIWSDEFESYRRQYEIAWIEVARKNGKTELLAALMLYLLIGDGEASAEIYGIAKTREQASLCFDVAAQMVRLQPVLSKRLKIIAHKKRIYDAKTNSFYQVIAADAGGALGSNPSGVGADEICAWHDGGMWDSMRTGMGSGARRQPMMIAATTAGTDTESFAGKMHRELLGNWEKSDDDPSKLKHIFCFIRNTPMDADPFDEENWHWGSPALRSGFLSIESFRKQAAEAKSNPLLENGFRVLKLNQWTTQAVRWMPMHLFDESAGTKYSTAQEARDAFTGRDCWFGLDLAARQDLTAMAYLFPDPDGVSVDLLWRFWCCEAAAIKLDKLNGGRFKREFVPGGWLKVTEGDVLDFDQVYADIAADATRFNILGGDADKWSSDPVLQEIQNRIYVPDDIYAYQNDFNHMSDSMHRIIEMTIEKKFRWHGNPLARFCFEGAEARIAPYNPDLVRPDKPDRNTASKRIDAVPAAIMATNAWWTRGKDAISIYASMAPAIAGTEG</sequence>
<keyword evidence="4" id="KW-1185">Reference proteome</keyword>
<dbReference type="EMBL" id="JBIAMT010000003">
    <property type="protein sequence ID" value="MFF0498544.1"/>
    <property type="molecule type" value="Genomic_DNA"/>
</dbReference>
<dbReference type="PANTHER" id="PTHR41287">
    <property type="match status" value="1"/>
</dbReference>
<protein>
    <submittedName>
        <fullName evidence="3">Terminase large subunit domain-containing protein</fullName>
    </submittedName>
</protein>
<evidence type="ECO:0000313" key="3">
    <source>
        <dbReference type="EMBL" id="MFF0498544.1"/>
    </source>
</evidence>
<comment type="caution">
    <text evidence="3">The sequence shown here is derived from an EMBL/GenBank/DDBJ whole genome shotgun (WGS) entry which is preliminary data.</text>
</comment>